<reference evidence="2 3" key="1">
    <citation type="submission" date="2015-07" db="EMBL/GenBank/DDBJ databases">
        <title>Genome analysis of myxobacterium Chondromyces crocatus Cm c5 reveals a high potential for natural compound synthesis and the genetic basis for the loss of fruiting body formation.</title>
        <authorList>
            <person name="Zaburannyi N."/>
            <person name="Bunk B."/>
            <person name="Maier J."/>
            <person name="Overmann J."/>
            <person name="Mueller R."/>
        </authorList>
    </citation>
    <scope>NUCLEOTIDE SEQUENCE [LARGE SCALE GENOMIC DNA]</scope>
    <source>
        <strain evidence="2 3">Cm c5</strain>
    </source>
</reference>
<evidence type="ECO:0008006" key="4">
    <source>
        <dbReference type="Google" id="ProtNLM"/>
    </source>
</evidence>
<evidence type="ECO:0000313" key="2">
    <source>
        <dbReference type="EMBL" id="AKT38261.1"/>
    </source>
</evidence>
<feature type="compositionally biased region" description="Basic and acidic residues" evidence="1">
    <location>
        <begin position="56"/>
        <end position="72"/>
    </location>
</feature>
<dbReference type="Proteomes" id="UP000067626">
    <property type="component" value="Chromosome"/>
</dbReference>
<evidence type="ECO:0000256" key="1">
    <source>
        <dbReference type="SAM" id="MobiDB-lite"/>
    </source>
</evidence>
<sequence length="373" mass="40927">MRTRAYVFQPKDPPAEIQLWSVGPNPTDYGTHHWTERSVREVTEVYETRGNPLQIDIEHNGAADEREQRSSDDPPPTGGYAFLEIRAGAPWLRFDWSAYAVEQVRSRQRLFLSPEYDVDPDTGEITRLVRISLVGDPGTHHARMLASAKRVRAQHERNERVTEVLTMILATIEAALGADDPETAKEILSKLKAELEGGGTSEPDSQGEAVEAEGDPSANSGERDEEEKPVATTTKARTKATTGNIDLAVRVAELERHVARAEVERLVDQHKDRFTASTRAWALTQPLPTVQGFIKAASKQALRAPVTAAATRGEGQGSSGKQAGDEAINEELDRALGVRRPASGEFGFADKPIQGLYRLNAPTAAQIRAQRRG</sequence>
<keyword evidence="3" id="KW-1185">Reference proteome</keyword>
<dbReference type="KEGG" id="ccro:CMC5_024040"/>
<dbReference type="RefSeq" id="WP_050430515.1">
    <property type="nucleotide sequence ID" value="NZ_CP012159.1"/>
</dbReference>
<feature type="region of interest" description="Disordered" evidence="1">
    <location>
        <begin position="307"/>
        <end position="331"/>
    </location>
</feature>
<dbReference type="AlphaFoldDB" id="A0A0K1EBJ9"/>
<accession>A0A0K1EBJ9</accession>
<name>A0A0K1EBJ9_CHOCO</name>
<dbReference type="STRING" id="52.CMC5_024040"/>
<organism evidence="2 3">
    <name type="scientific">Chondromyces crocatus</name>
    <dbReference type="NCBI Taxonomy" id="52"/>
    <lineage>
        <taxon>Bacteria</taxon>
        <taxon>Pseudomonadati</taxon>
        <taxon>Myxococcota</taxon>
        <taxon>Polyangia</taxon>
        <taxon>Polyangiales</taxon>
        <taxon>Polyangiaceae</taxon>
        <taxon>Chondromyces</taxon>
    </lineage>
</organism>
<protein>
    <recommendedName>
        <fullName evidence="4">Mu-like prophage I protein</fullName>
    </recommendedName>
</protein>
<dbReference type="Pfam" id="PF10123">
    <property type="entry name" value="Mu-like_Pro"/>
    <property type="match status" value="1"/>
</dbReference>
<gene>
    <name evidence="2" type="ORF">CMC5_024040</name>
</gene>
<dbReference type="InterPro" id="IPR012106">
    <property type="entry name" value="Phage_Mu_Gp1"/>
</dbReference>
<proteinExistence type="predicted"/>
<evidence type="ECO:0000313" key="3">
    <source>
        <dbReference type="Proteomes" id="UP000067626"/>
    </source>
</evidence>
<dbReference type="OrthoDB" id="2043985at2"/>
<dbReference type="EMBL" id="CP012159">
    <property type="protein sequence ID" value="AKT38261.1"/>
    <property type="molecule type" value="Genomic_DNA"/>
</dbReference>
<feature type="region of interest" description="Disordered" evidence="1">
    <location>
        <begin position="195"/>
        <end position="239"/>
    </location>
</feature>
<feature type="region of interest" description="Disordered" evidence="1">
    <location>
        <begin position="52"/>
        <end position="78"/>
    </location>
</feature>